<sequence>MRNRFSPFWERTHITAGGRQRRHSEANNAPTKATPSKKGTRRRRCRAGRAAPGRAEALPKPGRSGKAPPRHTDRPGDGGAQEGFEQQIGMPASGRDEFRLGSSRRRAPGICHTSGPGRRKTVRIPSASRRRLGGARQKCWLWHWRRQSRPAPQLWPRPGIRRRFRGGNLPERRTNSDGHDDHGEAGYEQGHGNKSGEVAGECRHGYLLFFRYVSSMFLFCSVVNSCIGAFRQFRYSSPAPALWSRSIRHRPRRSPIEACRPDGPMDRR</sequence>
<keyword evidence="3" id="KW-1185">Reference proteome</keyword>
<gene>
    <name evidence="2" type="ORF">DFR52_101983</name>
</gene>
<accession>A0A317PS45</accession>
<evidence type="ECO:0000313" key="2">
    <source>
        <dbReference type="EMBL" id="PWW04288.1"/>
    </source>
</evidence>
<feature type="compositionally biased region" description="Basic and acidic residues" evidence="1">
    <location>
        <begin position="170"/>
        <end position="185"/>
    </location>
</feature>
<name>A0A317PS45_9HYPH</name>
<feature type="compositionally biased region" description="Basic residues" evidence="1">
    <location>
        <begin position="117"/>
        <end position="130"/>
    </location>
</feature>
<evidence type="ECO:0000313" key="3">
    <source>
        <dbReference type="Proteomes" id="UP000246352"/>
    </source>
</evidence>
<dbReference type="Proteomes" id="UP000246352">
    <property type="component" value="Unassembled WGS sequence"/>
</dbReference>
<feature type="region of interest" description="Disordered" evidence="1">
    <location>
        <begin position="153"/>
        <end position="193"/>
    </location>
</feature>
<reference evidence="2 3" key="1">
    <citation type="submission" date="2018-05" db="EMBL/GenBank/DDBJ databases">
        <title>Genomic Encyclopedia of Type Strains, Phase IV (KMG-IV): sequencing the most valuable type-strain genomes for metagenomic binning, comparative biology and taxonomic classification.</title>
        <authorList>
            <person name="Goeker M."/>
        </authorList>
    </citation>
    <scope>NUCLEOTIDE SEQUENCE [LARGE SCALE GENOMIC DNA]</scope>
    <source>
        <strain evidence="2 3">DSM 16791</strain>
    </source>
</reference>
<protein>
    <submittedName>
        <fullName evidence="2">Uncharacterized protein</fullName>
    </submittedName>
</protein>
<proteinExistence type="predicted"/>
<feature type="region of interest" description="Disordered" evidence="1">
    <location>
        <begin position="1"/>
        <end position="130"/>
    </location>
</feature>
<organism evidence="2 3">
    <name type="scientific">Hoeflea marina</name>
    <dbReference type="NCBI Taxonomy" id="274592"/>
    <lineage>
        <taxon>Bacteria</taxon>
        <taxon>Pseudomonadati</taxon>
        <taxon>Pseudomonadota</taxon>
        <taxon>Alphaproteobacteria</taxon>
        <taxon>Hyphomicrobiales</taxon>
        <taxon>Rhizobiaceae</taxon>
        <taxon>Hoeflea</taxon>
    </lineage>
</organism>
<feature type="compositionally biased region" description="Basic residues" evidence="1">
    <location>
        <begin position="38"/>
        <end position="47"/>
    </location>
</feature>
<comment type="caution">
    <text evidence="2">The sequence shown here is derived from an EMBL/GenBank/DDBJ whole genome shotgun (WGS) entry which is preliminary data.</text>
</comment>
<dbReference type="AlphaFoldDB" id="A0A317PS45"/>
<evidence type="ECO:0000256" key="1">
    <source>
        <dbReference type="SAM" id="MobiDB-lite"/>
    </source>
</evidence>
<dbReference type="EMBL" id="QGTR01000001">
    <property type="protein sequence ID" value="PWW04288.1"/>
    <property type="molecule type" value="Genomic_DNA"/>
</dbReference>